<accession>A0A3N0C3R6</accession>
<proteinExistence type="predicted"/>
<evidence type="ECO:0000313" key="2">
    <source>
        <dbReference type="EMBL" id="RNL57261.1"/>
    </source>
</evidence>
<sequence>MRKIASLCASALFATSMIVPAGHAAAAPAEVSHNQAVGGFFNTCNDEFITFTGTARTIDKPNADGSVKTSFNIHGKGTGSLGNEYVVHYNLLLVRASTGHLTLDDEKAILVSKGSAPNQSVLFHFSSDSPEIIFEIVCRG</sequence>
<comment type="caution">
    <text evidence="2">The sequence shown here is derived from an EMBL/GenBank/DDBJ whole genome shotgun (WGS) entry which is preliminary data.</text>
</comment>
<evidence type="ECO:0000313" key="3">
    <source>
        <dbReference type="Proteomes" id="UP000273807"/>
    </source>
</evidence>
<dbReference type="Proteomes" id="UP000273807">
    <property type="component" value="Unassembled WGS sequence"/>
</dbReference>
<protein>
    <submittedName>
        <fullName evidence="2">Uncharacterized protein</fullName>
    </submittedName>
</protein>
<keyword evidence="3" id="KW-1185">Reference proteome</keyword>
<dbReference type="RefSeq" id="WP_123254812.1">
    <property type="nucleotide sequence ID" value="NZ_RBED01000078.1"/>
</dbReference>
<gene>
    <name evidence="2" type="ORF">D7003_07345</name>
</gene>
<name>A0A3N0C3R6_9MICC</name>
<dbReference type="EMBL" id="RBED01000078">
    <property type="protein sequence ID" value="RNL57261.1"/>
    <property type="molecule type" value="Genomic_DNA"/>
</dbReference>
<dbReference type="AlphaFoldDB" id="A0A3N0C3R6"/>
<feature type="chain" id="PRO_5038349211" evidence="1">
    <location>
        <begin position="22"/>
        <end position="140"/>
    </location>
</feature>
<evidence type="ECO:0000256" key="1">
    <source>
        <dbReference type="SAM" id="SignalP"/>
    </source>
</evidence>
<organism evidence="2 3">
    <name type="scientific">Arthrobacter oryzae</name>
    <dbReference type="NCBI Taxonomy" id="409290"/>
    <lineage>
        <taxon>Bacteria</taxon>
        <taxon>Bacillati</taxon>
        <taxon>Actinomycetota</taxon>
        <taxon>Actinomycetes</taxon>
        <taxon>Micrococcales</taxon>
        <taxon>Micrococcaceae</taxon>
        <taxon>Arthrobacter</taxon>
    </lineage>
</organism>
<feature type="signal peptide" evidence="1">
    <location>
        <begin position="1"/>
        <end position="21"/>
    </location>
</feature>
<reference evidence="2 3" key="1">
    <citation type="submission" date="2018-10" db="EMBL/GenBank/DDBJ databases">
        <title>Genome sequencing of Arthrobacter oryzae TNB02.</title>
        <authorList>
            <person name="Cho Y.-J."/>
            <person name="Cho A."/>
            <person name="Kim O.-S."/>
        </authorList>
    </citation>
    <scope>NUCLEOTIDE SEQUENCE [LARGE SCALE GENOMIC DNA]</scope>
    <source>
        <strain evidence="2 3">TNB02</strain>
    </source>
</reference>
<keyword evidence="1" id="KW-0732">Signal</keyword>